<proteinExistence type="predicted"/>
<keyword evidence="3" id="KW-1185">Reference proteome</keyword>
<dbReference type="PANTHER" id="PTHR43135:SF3">
    <property type="entry name" value="ALPHA-D-RIBOSE 1-METHYLPHOSPHONATE 5-TRIPHOSPHATE DIPHOSPHATASE"/>
    <property type="match status" value="1"/>
</dbReference>
<evidence type="ECO:0000313" key="2">
    <source>
        <dbReference type="EMBL" id="SEM19875.1"/>
    </source>
</evidence>
<dbReference type="SUPFAM" id="SSF51338">
    <property type="entry name" value="Composite domain of metallo-dependent hydrolases"/>
    <property type="match status" value="1"/>
</dbReference>
<name>A0A1H7WFM2_9FLAO</name>
<evidence type="ECO:0000256" key="1">
    <source>
        <dbReference type="SAM" id="SignalP"/>
    </source>
</evidence>
<organism evidence="2 3">
    <name type="scientific">Maribacter orientalis</name>
    <dbReference type="NCBI Taxonomy" id="228957"/>
    <lineage>
        <taxon>Bacteria</taxon>
        <taxon>Pseudomonadati</taxon>
        <taxon>Bacteroidota</taxon>
        <taxon>Flavobacteriia</taxon>
        <taxon>Flavobacteriales</taxon>
        <taxon>Flavobacteriaceae</taxon>
        <taxon>Maribacter</taxon>
    </lineage>
</organism>
<protein>
    <submittedName>
        <fullName evidence="2">Imidazolonepropionase</fullName>
    </submittedName>
</protein>
<evidence type="ECO:0000313" key="3">
    <source>
        <dbReference type="Proteomes" id="UP000198990"/>
    </source>
</evidence>
<reference evidence="3" key="1">
    <citation type="submission" date="2016-10" db="EMBL/GenBank/DDBJ databases">
        <authorList>
            <person name="Varghese N."/>
            <person name="Submissions S."/>
        </authorList>
    </citation>
    <scope>NUCLEOTIDE SEQUENCE [LARGE SCALE GENOMIC DNA]</scope>
    <source>
        <strain evidence="3">DSM 16471</strain>
    </source>
</reference>
<feature type="chain" id="PRO_5011508509" evidence="1">
    <location>
        <begin position="31"/>
        <end position="441"/>
    </location>
</feature>
<dbReference type="STRING" id="228957.SAMN04488008_11164"/>
<dbReference type="InterPro" id="IPR011059">
    <property type="entry name" value="Metal-dep_hydrolase_composite"/>
</dbReference>
<keyword evidence="1" id="KW-0732">Signal</keyword>
<dbReference type="PANTHER" id="PTHR43135">
    <property type="entry name" value="ALPHA-D-RIBOSE 1-METHYLPHOSPHONATE 5-TRIPHOSPHATE DIPHOSPHATASE"/>
    <property type="match status" value="1"/>
</dbReference>
<dbReference type="SUPFAM" id="SSF51556">
    <property type="entry name" value="Metallo-dependent hydrolases"/>
    <property type="match status" value="1"/>
</dbReference>
<accession>A0A1H7WFM2</accession>
<sequence>MRSITKFKTTKMKKYITLLIACGLVLQTMAQQTPAPKQTEAITIEGATAHLGNGEVIESSLIMFEDGKLTFVGDSKMKIARKGKVIDATGKHVYPGFIAPAKTLGLIEIDAVRATKDEDELGDFIPHVRSLIAYNAESKVVESMRPNGVLIAQIAPTGGRISGTSSIVQFDAWNWEDAAIKVDDGVHLNWPNTFRQGRWWAGEERGYQPNKDYGEQTQAVVTFFKNAAAYGKSTSKEVNPAFAAMKGIFDGSQKLYVHADGEKEIIDAINTLKANGTKEIVLIGGYHAYKIPEFLKSNNIPVLVQYTHNLPVYDDDDYDLPYKLPKLLVDAGLMVAIQNSDAENFQTRNLPFYAGQVVQQGLDKEVAVQLLTGNTAKILGIDDLYGTLENGKSATLFISEGDALDMAGNQLTHAFIDGRSVSLETHQTELWKRYLGKYEGE</sequence>
<dbReference type="InterPro" id="IPR051781">
    <property type="entry name" value="Metallo-dep_Hydrolase"/>
</dbReference>
<gene>
    <name evidence="2" type="ORF">SAMN04488008_11164</name>
</gene>
<feature type="signal peptide" evidence="1">
    <location>
        <begin position="1"/>
        <end position="30"/>
    </location>
</feature>
<dbReference type="Proteomes" id="UP000198990">
    <property type="component" value="Unassembled WGS sequence"/>
</dbReference>
<dbReference type="GO" id="GO:0016810">
    <property type="term" value="F:hydrolase activity, acting on carbon-nitrogen (but not peptide) bonds"/>
    <property type="evidence" value="ECO:0007669"/>
    <property type="project" value="InterPro"/>
</dbReference>
<dbReference type="EMBL" id="FNZN01000011">
    <property type="protein sequence ID" value="SEM19875.1"/>
    <property type="molecule type" value="Genomic_DNA"/>
</dbReference>
<dbReference type="InterPro" id="IPR032466">
    <property type="entry name" value="Metal_Hydrolase"/>
</dbReference>
<dbReference type="Gene3D" id="3.20.20.140">
    <property type="entry name" value="Metal-dependent hydrolases"/>
    <property type="match status" value="1"/>
</dbReference>
<dbReference type="AlphaFoldDB" id="A0A1H7WFM2"/>